<dbReference type="EMBL" id="KV418366">
    <property type="protein sequence ID" value="KZP02685.1"/>
    <property type="molecule type" value="Genomic_DNA"/>
</dbReference>
<name>A0A167T8Y4_9AGAM</name>
<organism evidence="1 2">
    <name type="scientific">Athelia psychrophila</name>
    <dbReference type="NCBI Taxonomy" id="1759441"/>
    <lineage>
        <taxon>Eukaryota</taxon>
        <taxon>Fungi</taxon>
        <taxon>Dikarya</taxon>
        <taxon>Basidiomycota</taxon>
        <taxon>Agaricomycotina</taxon>
        <taxon>Agaricomycetes</taxon>
        <taxon>Agaricomycetidae</taxon>
        <taxon>Atheliales</taxon>
        <taxon>Atheliaceae</taxon>
        <taxon>Athelia</taxon>
    </lineage>
</organism>
<protein>
    <submittedName>
        <fullName evidence="1">Uncharacterized protein</fullName>
    </submittedName>
</protein>
<reference evidence="1 2" key="1">
    <citation type="journal article" date="2016" name="Mol. Biol. Evol.">
        <title>Comparative Genomics of Early-Diverging Mushroom-Forming Fungi Provides Insights into the Origins of Lignocellulose Decay Capabilities.</title>
        <authorList>
            <person name="Nagy L.G."/>
            <person name="Riley R."/>
            <person name="Tritt A."/>
            <person name="Adam C."/>
            <person name="Daum C."/>
            <person name="Floudas D."/>
            <person name="Sun H."/>
            <person name="Yadav J.S."/>
            <person name="Pangilinan J."/>
            <person name="Larsson K.H."/>
            <person name="Matsuura K."/>
            <person name="Barry K."/>
            <person name="Labutti K."/>
            <person name="Kuo R."/>
            <person name="Ohm R.A."/>
            <person name="Bhattacharya S.S."/>
            <person name="Shirouzu T."/>
            <person name="Yoshinaga Y."/>
            <person name="Martin F.M."/>
            <person name="Grigoriev I.V."/>
            <person name="Hibbett D.S."/>
        </authorList>
    </citation>
    <scope>NUCLEOTIDE SEQUENCE [LARGE SCALE GENOMIC DNA]</scope>
    <source>
        <strain evidence="1 2">CBS 109695</strain>
    </source>
</reference>
<gene>
    <name evidence="1" type="ORF">FIBSPDRAFT_1026030</name>
</gene>
<keyword evidence="2" id="KW-1185">Reference proteome</keyword>
<accession>A0A167T8Y4</accession>
<evidence type="ECO:0000313" key="2">
    <source>
        <dbReference type="Proteomes" id="UP000076532"/>
    </source>
</evidence>
<evidence type="ECO:0000313" key="1">
    <source>
        <dbReference type="EMBL" id="KZP02685.1"/>
    </source>
</evidence>
<sequence>MPRVRWYSCIEEYWYTTFDAPYGYSLPPFRITQTYKDVRENFFHFKELPFHDKETFDYENFSLFGELPFHNQEPDEELELYKEFFFHEVLAIEGQIDYLKRDI</sequence>
<dbReference type="AlphaFoldDB" id="A0A167T8Y4"/>
<proteinExistence type="predicted"/>
<dbReference type="Proteomes" id="UP000076532">
    <property type="component" value="Unassembled WGS sequence"/>
</dbReference>